<accession>A0A1Q9EGJ8</accession>
<dbReference type="AlphaFoldDB" id="A0A1Q9EGJ8"/>
<gene>
    <name evidence="1" type="ORF">AK812_SmicGene10096</name>
</gene>
<name>A0A1Q9EGJ8_SYMMI</name>
<dbReference type="EMBL" id="LSRX01000157">
    <property type="protein sequence ID" value="OLQ06574.1"/>
    <property type="molecule type" value="Genomic_DNA"/>
</dbReference>
<sequence>MSSFFIPEPCQVTVVRSRQCPVPECCLPGGQHLPHVDAGGNKLVCDKSTSTAIPVEESGDETFVLSGSSGSELIPDDEEMPNQCHMRKQPDAVERMGYMFEVTIEDCDVAKLVEKSRHAEAAKEGRLEPERTDLRMNIKFLMITAPKTKDWKGTDK</sequence>
<dbReference type="Proteomes" id="UP000186817">
    <property type="component" value="Unassembled WGS sequence"/>
</dbReference>
<proteinExistence type="predicted"/>
<comment type="caution">
    <text evidence="1">The sequence shown here is derived from an EMBL/GenBank/DDBJ whole genome shotgun (WGS) entry which is preliminary data.</text>
</comment>
<protein>
    <submittedName>
        <fullName evidence="1">Uncharacterized protein</fullName>
    </submittedName>
</protein>
<keyword evidence="2" id="KW-1185">Reference proteome</keyword>
<evidence type="ECO:0000313" key="1">
    <source>
        <dbReference type="EMBL" id="OLQ06574.1"/>
    </source>
</evidence>
<reference evidence="1 2" key="1">
    <citation type="submission" date="2016-02" db="EMBL/GenBank/DDBJ databases">
        <title>Genome analysis of coral dinoflagellate symbionts highlights evolutionary adaptations to a symbiotic lifestyle.</title>
        <authorList>
            <person name="Aranda M."/>
            <person name="Li Y."/>
            <person name="Liew Y.J."/>
            <person name="Baumgarten S."/>
            <person name="Simakov O."/>
            <person name="Wilson M."/>
            <person name="Piel J."/>
            <person name="Ashoor H."/>
            <person name="Bougouffa S."/>
            <person name="Bajic V.B."/>
            <person name="Ryu T."/>
            <person name="Ravasi T."/>
            <person name="Bayer T."/>
            <person name="Micklem G."/>
            <person name="Kim H."/>
            <person name="Bhak J."/>
            <person name="Lajeunesse T.C."/>
            <person name="Voolstra C.R."/>
        </authorList>
    </citation>
    <scope>NUCLEOTIDE SEQUENCE [LARGE SCALE GENOMIC DNA]</scope>
    <source>
        <strain evidence="1 2">CCMP2467</strain>
    </source>
</reference>
<organism evidence="1 2">
    <name type="scientific">Symbiodinium microadriaticum</name>
    <name type="common">Dinoflagellate</name>
    <name type="synonym">Zooxanthella microadriatica</name>
    <dbReference type="NCBI Taxonomy" id="2951"/>
    <lineage>
        <taxon>Eukaryota</taxon>
        <taxon>Sar</taxon>
        <taxon>Alveolata</taxon>
        <taxon>Dinophyceae</taxon>
        <taxon>Suessiales</taxon>
        <taxon>Symbiodiniaceae</taxon>
        <taxon>Symbiodinium</taxon>
    </lineage>
</organism>
<evidence type="ECO:0000313" key="2">
    <source>
        <dbReference type="Proteomes" id="UP000186817"/>
    </source>
</evidence>